<comment type="caution">
    <text evidence="2">The sequence shown here is derived from an EMBL/GenBank/DDBJ whole genome shotgun (WGS) entry which is preliminary data.</text>
</comment>
<evidence type="ECO:0000313" key="2">
    <source>
        <dbReference type="EMBL" id="GFO22161.1"/>
    </source>
</evidence>
<name>A0AAV4BNW4_9GAST</name>
<reference evidence="2 3" key="1">
    <citation type="journal article" date="2021" name="Elife">
        <title>Chloroplast acquisition without the gene transfer in kleptoplastic sea slugs, Plakobranchus ocellatus.</title>
        <authorList>
            <person name="Maeda T."/>
            <person name="Takahashi S."/>
            <person name="Yoshida T."/>
            <person name="Shimamura S."/>
            <person name="Takaki Y."/>
            <person name="Nagai Y."/>
            <person name="Toyoda A."/>
            <person name="Suzuki Y."/>
            <person name="Arimoto A."/>
            <person name="Ishii H."/>
            <person name="Satoh N."/>
            <person name="Nishiyama T."/>
            <person name="Hasebe M."/>
            <person name="Maruyama T."/>
            <person name="Minagawa J."/>
            <person name="Obokata J."/>
            <person name="Shigenobu S."/>
        </authorList>
    </citation>
    <scope>NUCLEOTIDE SEQUENCE [LARGE SCALE GENOMIC DNA]</scope>
</reference>
<protein>
    <submittedName>
        <fullName evidence="2">Uncharacterized protein</fullName>
    </submittedName>
</protein>
<evidence type="ECO:0000313" key="3">
    <source>
        <dbReference type="Proteomes" id="UP000735302"/>
    </source>
</evidence>
<dbReference type="Proteomes" id="UP000735302">
    <property type="component" value="Unassembled WGS sequence"/>
</dbReference>
<dbReference type="EMBL" id="BLXT01005342">
    <property type="protein sequence ID" value="GFO22161.1"/>
    <property type="molecule type" value="Genomic_DNA"/>
</dbReference>
<feature type="compositionally biased region" description="Basic residues" evidence="1">
    <location>
        <begin position="1"/>
        <end position="13"/>
    </location>
</feature>
<sequence length="96" mass="10864">MGQSLPRRKKRMKTSAFSPPPEMACQAPLGQDANFPHGGKTHNSEKNADRVTFLIHGILKNPNRSWKELLSQYKTGSNAWRDIANLYSMGNTMELY</sequence>
<evidence type="ECO:0000256" key="1">
    <source>
        <dbReference type="SAM" id="MobiDB-lite"/>
    </source>
</evidence>
<accession>A0AAV4BNW4</accession>
<dbReference type="AlphaFoldDB" id="A0AAV4BNW4"/>
<keyword evidence="3" id="KW-1185">Reference proteome</keyword>
<gene>
    <name evidence="2" type="ORF">PoB_004866600</name>
</gene>
<organism evidence="2 3">
    <name type="scientific">Plakobranchus ocellatus</name>
    <dbReference type="NCBI Taxonomy" id="259542"/>
    <lineage>
        <taxon>Eukaryota</taxon>
        <taxon>Metazoa</taxon>
        <taxon>Spiralia</taxon>
        <taxon>Lophotrochozoa</taxon>
        <taxon>Mollusca</taxon>
        <taxon>Gastropoda</taxon>
        <taxon>Heterobranchia</taxon>
        <taxon>Euthyneura</taxon>
        <taxon>Panpulmonata</taxon>
        <taxon>Sacoglossa</taxon>
        <taxon>Placobranchoidea</taxon>
        <taxon>Plakobranchidae</taxon>
        <taxon>Plakobranchus</taxon>
    </lineage>
</organism>
<proteinExistence type="predicted"/>
<feature type="region of interest" description="Disordered" evidence="1">
    <location>
        <begin position="1"/>
        <end position="47"/>
    </location>
</feature>